<evidence type="ECO:0000256" key="9">
    <source>
        <dbReference type="ARBA" id="ARBA00059620"/>
    </source>
</evidence>
<evidence type="ECO:0000256" key="4">
    <source>
        <dbReference type="ARBA" id="ARBA00022857"/>
    </source>
</evidence>
<evidence type="ECO:0000256" key="2">
    <source>
        <dbReference type="ARBA" id="ARBA00006484"/>
    </source>
</evidence>
<evidence type="ECO:0000256" key="12">
    <source>
        <dbReference type="RuleBase" id="RU000363"/>
    </source>
</evidence>
<evidence type="ECO:0000256" key="1">
    <source>
        <dbReference type="ARBA" id="ARBA00004141"/>
    </source>
</evidence>
<dbReference type="EMBL" id="SDOV01000009">
    <property type="protein sequence ID" value="KAH7637434.1"/>
    <property type="molecule type" value="Genomic_DNA"/>
</dbReference>
<comment type="similarity">
    <text evidence="2 12">Belongs to the short-chain dehydrogenases/reductases (SDR) family.</text>
</comment>
<dbReference type="Pfam" id="PF00106">
    <property type="entry name" value="adh_short"/>
    <property type="match status" value="1"/>
</dbReference>
<dbReference type="AlphaFoldDB" id="A0A922L5V7"/>
<evidence type="ECO:0000256" key="5">
    <source>
        <dbReference type="ARBA" id="ARBA00022989"/>
    </source>
</evidence>
<evidence type="ECO:0000313" key="14">
    <source>
        <dbReference type="EMBL" id="KAH9521456.1"/>
    </source>
</evidence>
<reference evidence="13" key="3">
    <citation type="journal article" date="2021" name="World Allergy Organ. J.">
        <title>Chromosome-level assembly of Dermatophagoides farinae genome and transcriptome reveals two novel allergens Der f 37 and Der f 39.</title>
        <authorList>
            <person name="Chen J."/>
            <person name="Cai Z."/>
            <person name="Fan D."/>
            <person name="Hu J."/>
            <person name="Hou Y."/>
            <person name="He Y."/>
            <person name="Zhang Z."/>
            <person name="Zhao Z."/>
            <person name="Gao P."/>
            <person name="Hu W."/>
            <person name="Sun J."/>
            <person name="Li J."/>
            <person name="Ji K."/>
        </authorList>
    </citation>
    <scope>NUCLEOTIDE SEQUENCE</scope>
    <source>
        <strain evidence="13">JKM2019</strain>
    </source>
</reference>
<dbReference type="EMBL" id="ASGP02000002">
    <property type="protein sequence ID" value="KAH9521456.1"/>
    <property type="molecule type" value="Genomic_DNA"/>
</dbReference>
<comment type="function">
    <text evidence="9">Catalyzes the reduction of all-trans-retinal to all-trans-retinol in the presence of NADPH.</text>
</comment>
<dbReference type="InterPro" id="IPR002347">
    <property type="entry name" value="SDR_fam"/>
</dbReference>
<keyword evidence="5" id="KW-1133">Transmembrane helix</keyword>
<keyword evidence="4" id="KW-0521">NADP</keyword>
<keyword evidence="6" id="KW-0560">Oxidoreductase</keyword>
<dbReference type="PRINTS" id="PR00080">
    <property type="entry name" value="SDRFAMILY"/>
</dbReference>
<evidence type="ECO:0000256" key="8">
    <source>
        <dbReference type="ARBA" id="ARBA00023136"/>
    </source>
</evidence>
<dbReference type="Gene3D" id="3.40.50.720">
    <property type="entry name" value="NAD(P)-binding Rossmann-like Domain"/>
    <property type="match status" value="1"/>
</dbReference>
<comment type="caution">
    <text evidence="14">The sequence shown here is derived from an EMBL/GenBank/DDBJ whole genome shotgun (WGS) entry which is preliminary data.</text>
</comment>
<name>A0A922L5V7_DERFA</name>
<proteinExistence type="inferred from homology"/>
<dbReference type="Proteomes" id="UP000790347">
    <property type="component" value="Unassembled WGS sequence"/>
</dbReference>
<dbReference type="PANTHER" id="PTHR24322">
    <property type="entry name" value="PKSB"/>
    <property type="match status" value="1"/>
</dbReference>
<reference evidence="14" key="4">
    <citation type="journal article" date="2022" name="Res Sq">
        <title>Comparative Genomics Reveals Insights into the Divergent Evolution of Astigmatic Mites and Household Pest Adaptations.</title>
        <authorList>
            <person name="Xiong Q."/>
            <person name="Wan A.T.-Y."/>
            <person name="Liu X.-Y."/>
            <person name="Fung C.S.-H."/>
            <person name="Xiao X."/>
            <person name="Malainual N."/>
            <person name="Hou J."/>
            <person name="Wang L."/>
            <person name="Wang M."/>
            <person name="Yang K."/>
            <person name="Cui Y."/>
            <person name="Leung E."/>
            <person name="Nong W."/>
            <person name="Shin S.-K."/>
            <person name="Au S."/>
            <person name="Jeong K.Y."/>
            <person name="Chew F.T."/>
            <person name="Hui J."/>
            <person name="Leung T.F."/>
            <person name="Tungtrongchitr A."/>
            <person name="Zhong N."/>
            <person name="Liu Z."/>
            <person name="Tsui S."/>
        </authorList>
    </citation>
    <scope>NUCLEOTIDE SEQUENCE</scope>
    <source>
        <strain evidence="14">Derf</strain>
        <tissue evidence="14">Whole organism</tissue>
    </source>
</reference>
<keyword evidence="3" id="KW-0812">Transmembrane</keyword>
<reference evidence="14" key="1">
    <citation type="submission" date="2013-05" db="EMBL/GenBank/DDBJ databases">
        <authorList>
            <person name="Yim A.K.Y."/>
            <person name="Chan T.F."/>
            <person name="Ji K.M."/>
            <person name="Liu X.Y."/>
            <person name="Zhou J.W."/>
            <person name="Li R.Q."/>
            <person name="Yang K.Y."/>
            <person name="Li J."/>
            <person name="Li M."/>
            <person name="Law P.T.W."/>
            <person name="Wu Y.L."/>
            <person name="Cai Z.L."/>
            <person name="Qin H."/>
            <person name="Bao Y."/>
            <person name="Leung R.K.K."/>
            <person name="Ng P.K.S."/>
            <person name="Zou J."/>
            <person name="Zhong X.J."/>
            <person name="Ran P.X."/>
            <person name="Zhong N.S."/>
            <person name="Liu Z.G."/>
            <person name="Tsui S.K.W."/>
        </authorList>
    </citation>
    <scope>NUCLEOTIDE SEQUENCE</scope>
    <source>
        <strain evidence="14">Derf</strain>
        <tissue evidence="14">Whole organism</tissue>
    </source>
</reference>
<dbReference type="SUPFAM" id="SSF51735">
    <property type="entry name" value="NAD(P)-binding Rossmann-fold domains"/>
    <property type="match status" value="1"/>
</dbReference>
<comment type="subcellular location">
    <subcellularLocation>
        <location evidence="1">Membrane</location>
        <topology evidence="1">Multi-pass membrane protein</topology>
    </subcellularLocation>
</comment>
<evidence type="ECO:0000256" key="3">
    <source>
        <dbReference type="ARBA" id="ARBA00022692"/>
    </source>
</evidence>
<dbReference type="PANTHER" id="PTHR24322:SF736">
    <property type="entry name" value="RETINOL DEHYDROGENASE 10"/>
    <property type="match status" value="1"/>
</dbReference>
<evidence type="ECO:0000313" key="13">
    <source>
        <dbReference type="EMBL" id="KAH7637434.1"/>
    </source>
</evidence>
<dbReference type="GO" id="GO:0005811">
    <property type="term" value="C:lipid droplet"/>
    <property type="evidence" value="ECO:0007669"/>
    <property type="project" value="TreeGrafter"/>
</dbReference>
<dbReference type="GO" id="GO:0016020">
    <property type="term" value="C:membrane"/>
    <property type="evidence" value="ECO:0007669"/>
    <property type="project" value="UniProtKB-SubCell"/>
</dbReference>
<evidence type="ECO:0000256" key="11">
    <source>
        <dbReference type="ARBA" id="ARBA00082544"/>
    </source>
</evidence>
<evidence type="ECO:0000313" key="15">
    <source>
        <dbReference type="Proteomes" id="UP000790347"/>
    </source>
</evidence>
<evidence type="ECO:0000256" key="7">
    <source>
        <dbReference type="ARBA" id="ARBA00023098"/>
    </source>
</evidence>
<keyword evidence="8" id="KW-0472">Membrane</keyword>
<evidence type="ECO:0000256" key="10">
    <source>
        <dbReference type="ARBA" id="ARBA00068717"/>
    </source>
</evidence>
<keyword evidence="7" id="KW-0443">Lipid metabolism</keyword>
<gene>
    <name evidence="14" type="ORF">DERF_005116</name>
    <name evidence="13" type="ORF">HUG17_7640</name>
</gene>
<dbReference type="Proteomes" id="UP000828236">
    <property type="component" value="Unassembled WGS sequence"/>
</dbReference>
<dbReference type="GO" id="GO:0052650">
    <property type="term" value="F:all-trans-retinol dehydrogenase (NADP+) activity"/>
    <property type="evidence" value="ECO:0007669"/>
    <property type="project" value="UniProtKB-ARBA"/>
</dbReference>
<accession>A0A922L5V7</accession>
<dbReference type="PRINTS" id="PR00081">
    <property type="entry name" value="GDHRDH"/>
</dbReference>
<keyword evidence="15" id="KW-1185">Reference proteome</keyword>
<dbReference type="OrthoDB" id="5840532at2759"/>
<sequence length="303" mass="34036">MEIIHEFFTLIWNVILVYIQIIKSWFIQSREPKNLSGKVIVLTGSAHGIGKEISIGLNRLGARLALIDINRNLNDELIEHLKSESPDSDIIGYTCDLSDGSEIDLCVSQILKHFGHVDILINNAGVVNCKPFSELEWQDIRHTFDVNVFANFRLIKHFLPGMIERPNGGHIVAISSACGLSGKGNLVDYCASKHAVIGLMTALDCELRSLNVDDNHIELTTICPLTIATGMFKRPSTKYDFLMPILSPIKVAETIINTIRKPDPSFIVTIPSYAYWLIIMEKIMPRKAFALVDRFFAYEVGRH</sequence>
<dbReference type="InterPro" id="IPR036291">
    <property type="entry name" value="NAD(P)-bd_dom_sf"/>
</dbReference>
<dbReference type="FunFam" id="3.40.50.720:FF:000131">
    <property type="entry name" value="Short-chain dehydrogenase/reductase 3"/>
    <property type="match status" value="1"/>
</dbReference>
<evidence type="ECO:0000256" key="6">
    <source>
        <dbReference type="ARBA" id="ARBA00023002"/>
    </source>
</evidence>
<protein>
    <recommendedName>
        <fullName evidence="10">Short-chain dehydrogenase/reductase 3</fullName>
    </recommendedName>
    <alternativeName>
        <fullName evidence="11">Retinal short-chain dehydrogenase/reductase 1</fullName>
    </alternativeName>
</protein>
<reference evidence="13" key="2">
    <citation type="submission" date="2020-06" db="EMBL/GenBank/DDBJ databases">
        <authorList>
            <person name="Ji K."/>
            <person name="Li J."/>
        </authorList>
    </citation>
    <scope>NUCLEOTIDE SEQUENCE</scope>
    <source>
        <strain evidence="13">JKM2019</strain>
        <tissue evidence="13">Whole body</tissue>
    </source>
</reference>
<organism evidence="14 15">
    <name type="scientific">Dermatophagoides farinae</name>
    <name type="common">American house dust mite</name>
    <dbReference type="NCBI Taxonomy" id="6954"/>
    <lineage>
        <taxon>Eukaryota</taxon>
        <taxon>Metazoa</taxon>
        <taxon>Ecdysozoa</taxon>
        <taxon>Arthropoda</taxon>
        <taxon>Chelicerata</taxon>
        <taxon>Arachnida</taxon>
        <taxon>Acari</taxon>
        <taxon>Acariformes</taxon>
        <taxon>Sarcoptiformes</taxon>
        <taxon>Astigmata</taxon>
        <taxon>Psoroptidia</taxon>
        <taxon>Analgoidea</taxon>
        <taxon>Pyroglyphidae</taxon>
        <taxon>Dermatophagoidinae</taxon>
        <taxon>Dermatophagoides</taxon>
    </lineage>
</organism>